<evidence type="ECO:0000313" key="1">
    <source>
        <dbReference type="EMBL" id="RVQ65139.1"/>
    </source>
</evidence>
<dbReference type="InterPro" id="IPR025148">
    <property type="entry name" value="AtzG-like"/>
</dbReference>
<dbReference type="SUPFAM" id="SSF54427">
    <property type="entry name" value="NTF2-like"/>
    <property type="match status" value="1"/>
</dbReference>
<proteinExistence type="predicted"/>
<dbReference type="Proteomes" id="UP000283003">
    <property type="component" value="Unassembled WGS sequence"/>
</dbReference>
<dbReference type="Gene3D" id="3.10.450.50">
    <property type="match status" value="1"/>
</dbReference>
<protein>
    <submittedName>
        <fullName evidence="1">DUF3225 domain-containing protein</fullName>
    </submittedName>
</protein>
<comment type="caution">
    <text evidence="1">The sequence shown here is derived from an EMBL/GenBank/DDBJ whole genome shotgun (WGS) entry which is preliminary data.</text>
</comment>
<dbReference type="Pfam" id="PF11533">
    <property type="entry name" value="AtzH-like"/>
    <property type="match status" value="1"/>
</dbReference>
<name>A0A437GUH8_9SPHN</name>
<organism evidence="1 2">
    <name type="scientific">Croceicoccus ponticola</name>
    <dbReference type="NCBI Taxonomy" id="2217664"/>
    <lineage>
        <taxon>Bacteria</taxon>
        <taxon>Pseudomonadati</taxon>
        <taxon>Pseudomonadota</taxon>
        <taxon>Alphaproteobacteria</taxon>
        <taxon>Sphingomonadales</taxon>
        <taxon>Erythrobacteraceae</taxon>
        <taxon>Croceicoccus</taxon>
    </lineage>
</organism>
<dbReference type="Pfam" id="PF13318">
    <property type="entry name" value="AtzG-like"/>
    <property type="match status" value="1"/>
</dbReference>
<dbReference type="RefSeq" id="WP_127613558.1">
    <property type="nucleotide sequence ID" value="NZ_RXOL01000009.1"/>
</dbReference>
<evidence type="ECO:0000313" key="2">
    <source>
        <dbReference type="Proteomes" id="UP000283003"/>
    </source>
</evidence>
<keyword evidence="2" id="KW-1185">Reference proteome</keyword>
<dbReference type="AlphaFoldDB" id="A0A437GUH8"/>
<gene>
    <name evidence="1" type="ORF">EKN06_14085</name>
</gene>
<dbReference type="OrthoDB" id="9791198at2"/>
<sequence>MPMLSADVNRPEIVVELRELCSAYDRALIANDVDALVDFFWNDALARRFGVTEELYGADDISAFRKARVVDYSDRKTVNETLVTFGDSMAIAAVEFTATIAGSPRHGRQSQVWVRFADIGWRIVSAHVSHRVSPANAGAFGQSKAAAYVAAASDFLDMPIDPDFMPNVVNDIATMSKIIAPLMALDLSEIEPAPKFTA</sequence>
<dbReference type="InterPro" id="IPR024507">
    <property type="entry name" value="AtzH-like"/>
</dbReference>
<dbReference type="EMBL" id="RXOL01000009">
    <property type="protein sequence ID" value="RVQ65139.1"/>
    <property type="molecule type" value="Genomic_DNA"/>
</dbReference>
<accession>A0A437GUH8</accession>
<dbReference type="InterPro" id="IPR032710">
    <property type="entry name" value="NTF2-like_dom_sf"/>
</dbReference>
<reference evidence="1 2" key="1">
    <citation type="submission" date="2018-12" db="EMBL/GenBank/DDBJ databases">
        <title>Croceicoccus ponticola sp. nov., a lipolytic bacterium isolated from seawater.</title>
        <authorList>
            <person name="Yoon J.-H."/>
        </authorList>
    </citation>
    <scope>NUCLEOTIDE SEQUENCE [LARGE SCALE GENOMIC DNA]</scope>
    <source>
        <strain evidence="1 2">GM-16</strain>
    </source>
</reference>